<protein>
    <submittedName>
        <fullName evidence="1">SGNH/GDSL hydrolase family protein</fullName>
    </submittedName>
</protein>
<dbReference type="AlphaFoldDB" id="A0A6B3NE12"/>
<dbReference type="GO" id="GO:0016787">
    <property type="term" value="F:hydrolase activity"/>
    <property type="evidence" value="ECO:0007669"/>
    <property type="project" value="UniProtKB-KW"/>
</dbReference>
<evidence type="ECO:0000313" key="1">
    <source>
        <dbReference type="EMBL" id="NER29843.1"/>
    </source>
</evidence>
<dbReference type="Gene3D" id="3.40.50.1110">
    <property type="entry name" value="SGNH hydrolase"/>
    <property type="match status" value="1"/>
</dbReference>
<name>A0A6B3NE12_9CYAN</name>
<dbReference type="InterPro" id="IPR036514">
    <property type="entry name" value="SGNH_hydro_sf"/>
</dbReference>
<dbReference type="EMBL" id="JAAHFQ010000440">
    <property type="protein sequence ID" value="NER29843.1"/>
    <property type="molecule type" value="Genomic_DNA"/>
</dbReference>
<accession>A0A6B3NE12</accession>
<keyword evidence="1" id="KW-0378">Hydrolase</keyword>
<reference evidence="1" key="1">
    <citation type="submission" date="2019-11" db="EMBL/GenBank/DDBJ databases">
        <title>Genomic insights into an expanded diversity of filamentous marine cyanobacteria reveals the extraordinary biosynthetic potential of Moorea and Okeania.</title>
        <authorList>
            <person name="Ferreira Leao T."/>
            <person name="Wang M."/>
            <person name="Moss N."/>
            <person name="Da Silva R."/>
            <person name="Sanders J."/>
            <person name="Nurk S."/>
            <person name="Gurevich A."/>
            <person name="Humphrey G."/>
            <person name="Reher R."/>
            <person name="Zhu Q."/>
            <person name="Belda-Ferre P."/>
            <person name="Glukhov E."/>
            <person name="Rex R."/>
            <person name="Dorrestein P.C."/>
            <person name="Knight R."/>
            <person name="Pevzner P."/>
            <person name="Gerwick W.H."/>
            <person name="Gerwick L."/>
        </authorList>
    </citation>
    <scope>NUCLEOTIDE SEQUENCE</scope>
    <source>
        <strain evidence="1">SIO1C4</strain>
    </source>
</reference>
<organism evidence="1">
    <name type="scientific">Symploca sp. SIO1C4</name>
    <dbReference type="NCBI Taxonomy" id="2607765"/>
    <lineage>
        <taxon>Bacteria</taxon>
        <taxon>Bacillati</taxon>
        <taxon>Cyanobacteriota</taxon>
        <taxon>Cyanophyceae</taxon>
        <taxon>Coleofasciculales</taxon>
        <taxon>Coleofasciculaceae</taxon>
        <taxon>Symploca</taxon>
    </lineage>
</organism>
<dbReference type="SUPFAM" id="SSF52266">
    <property type="entry name" value="SGNH hydrolase"/>
    <property type="match status" value="1"/>
</dbReference>
<sequence length="465" mass="52564">MFKPPPSSYGLSRRRFNSSSYGKRRRRLPPLVIVMAILLVLILLEFLARILVGVAGKSTELTAYEGEPAIVNAYNIKFLDPRKQPYDGLSNRGQLAAQRSIAVGYSLVGNQQSDFWQINEQGFRDDQPVPLAKPKNEFRIFLLGGSTAFGQWNETNQATIASKLETRLNQRVEQQRKSPQKYRPTVLPFYKPDLVKALAKPPRLRDGKYRVINAAVPGYTSGNELAQLALKIMPYRPDAILVLDGYTDLMLPSNQSETNIPKIEAFLSSAPGHFWIYLTRKLNDLVTNITLVKATQKWLLKPEPSVSQLTLVVTDDTAPLEQHLAAEADELEKRTTRYRENHRQVISLTTGAGIPLVIALQPEITGCGTKQMSAPEQEILKKLGSTYKQKIPENYAKLAQAVGQLQKWFPKNVKVLNFYKLYEEFPNQAFFDAVHLTEAANVEISERFYYTLAALPKLQVPFQQR</sequence>
<gene>
    <name evidence="1" type="ORF">F6J89_20040</name>
</gene>
<proteinExistence type="predicted"/>
<comment type="caution">
    <text evidence="1">The sequence shown here is derived from an EMBL/GenBank/DDBJ whole genome shotgun (WGS) entry which is preliminary data.</text>
</comment>